<name>A0A365XYG9_9BACT</name>
<dbReference type="AlphaFoldDB" id="A0A365XYG9"/>
<organism evidence="1 2">
    <name type="scientific">Chitinophaga flava</name>
    <dbReference type="NCBI Taxonomy" id="2259036"/>
    <lineage>
        <taxon>Bacteria</taxon>
        <taxon>Pseudomonadati</taxon>
        <taxon>Bacteroidota</taxon>
        <taxon>Chitinophagia</taxon>
        <taxon>Chitinophagales</taxon>
        <taxon>Chitinophagaceae</taxon>
        <taxon>Chitinophaga</taxon>
    </lineage>
</organism>
<evidence type="ECO:0000313" key="2">
    <source>
        <dbReference type="Proteomes" id="UP000253410"/>
    </source>
</evidence>
<sequence>MKIGGYPGFEGRFVTVVRMLSSLQLKQNTVTIIHTVTKHKLLFIFHIGPFLRITKTNAT</sequence>
<dbReference type="EMBL" id="QFFJ01000001">
    <property type="protein sequence ID" value="RBL91426.1"/>
    <property type="molecule type" value="Genomic_DNA"/>
</dbReference>
<dbReference type="Proteomes" id="UP000253410">
    <property type="component" value="Unassembled WGS sequence"/>
</dbReference>
<accession>A0A365XYG9</accession>
<gene>
    <name evidence="1" type="ORF">DF182_02050</name>
</gene>
<evidence type="ECO:0000313" key="1">
    <source>
        <dbReference type="EMBL" id="RBL91426.1"/>
    </source>
</evidence>
<protein>
    <submittedName>
        <fullName evidence="1">Uncharacterized protein</fullName>
    </submittedName>
</protein>
<keyword evidence="2" id="KW-1185">Reference proteome</keyword>
<reference evidence="1 2" key="1">
    <citation type="submission" date="2018-05" db="EMBL/GenBank/DDBJ databases">
        <title>Chitinophaga sp. K3CV102501T nov., isolated from isolated from a monsoon evergreen broad-leaved forest soil.</title>
        <authorList>
            <person name="Lv Y."/>
        </authorList>
    </citation>
    <scope>NUCLEOTIDE SEQUENCE [LARGE SCALE GENOMIC DNA]</scope>
    <source>
        <strain evidence="1 2">GDMCC 1.1325</strain>
    </source>
</reference>
<comment type="caution">
    <text evidence="1">The sequence shown here is derived from an EMBL/GenBank/DDBJ whole genome shotgun (WGS) entry which is preliminary data.</text>
</comment>
<proteinExistence type="predicted"/>